<dbReference type="InterPro" id="IPR001126">
    <property type="entry name" value="UmuC"/>
</dbReference>
<dbReference type="Gene3D" id="1.10.8.10">
    <property type="entry name" value="DNA helicase RuvA subunit, C-terminal domain"/>
    <property type="match status" value="1"/>
</dbReference>
<feature type="domain" description="SRCR" evidence="4">
    <location>
        <begin position="169"/>
        <end position="220"/>
    </location>
</feature>
<evidence type="ECO:0000313" key="5">
    <source>
        <dbReference type="EMBL" id="CAE7870845.1"/>
    </source>
</evidence>
<dbReference type="InterPro" id="IPR015940">
    <property type="entry name" value="UBA"/>
</dbReference>
<dbReference type="PANTHER" id="PTHR46404:SF1">
    <property type="entry name" value="DNA POLYMERASE IOTA"/>
    <property type="match status" value="1"/>
</dbReference>
<dbReference type="GO" id="GO:0003887">
    <property type="term" value="F:DNA-directed DNA polymerase activity"/>
    <property type="evidence" value="ECO:0007669"/>
    <property type="project" value="TreeGrafter"/>
</dbReference>
<dbReference type="PROSITE" id="PS50287">
    <property type="entry name" value="SRCR_2"/>
    <property type="match status" value="1"/>
</dbReference>
<dbReference type="SUPFAM" id="SSF56672">
    <property type="entry name" value="DNA/RNA polymerases"/>
    <property type="match status" value="1"/>
</dbReference>
<comment type="caution">
    <text evidence="5">The sequence shown here is derived from an EMBL/GenBank/DDBJ whole genome shotgun (WGS) entry which is preliminary data.</text>
</comment>
<dbReference type="CDD" id="cd14270">
    <property type="entry name" value="UBA"/>
    <property type="match status" value="1"/>
</dbReference>
<dbReference type="GO" id="GO:0006281">
    <property type="term" value="P:DNA repair"/>
    <property type="evidence" value="ECO:0007669"/>
    <property type="project" value="InterPro"/>
</dbReference>
<proteinExistence type="predicted"/>
<dbReference type="AlphaFoldDB" id="A0A813AJF2"/>
<reference evidence="5" key="1">
    <citation type="submission" date="2021-02" db="EMBL/GenBank/DDBJ databases">
        <authorList>
            <person name="Dougan E. K."/>
            <person name="Rhodes N."/>
            <person name="Thang M."/>
            <person name="Chan C."/>
        </authorList>
    </citation>
    <scope>NUCLEOTIDE SEQUENCE</scope>
</reference>
<sequence length="601" mass="64956">MAAETERRWRNILTSQMIPEACGEGKLSEPSTARAAASSPELLAASRCILAIDMDCFYAQCEEIRHPHLKGRPVGVQQKMLVITSNYAARACGIKKGDSLQVVREKCPEITICNGEDLTFYGELSQRAFDVAARWSSKVEKLGLDEVFVDVTELVAERFKALEDPGACLRLASTGHEYPKESESGRSEVQEVGQADWKDLDDAHRCWARLALASEICREIREAILSEIGLTSSAGISVSKQLAKMVSSWKKPSQQTLFLPTADRLGHLLPDDLAVQKVPGIGFASTQKLHELGVRTTGEVLSAVVPEGEEYGRLLTEFDAGALRTMKALCLGIDASPVKASGAPKTCSVQDSFWQGPVRTDVQVRDNLLALAQKLITKIRSDERMYGYRPIPTFSLSLMHAPSSDGGAARKGRKQMQLGSFQIARQPGEQGDDERLQGQIADRAFGLFRKLVPEEPFVLHILNLQVGFGEALGAQRRLSFGASAPSATVSAAQLQAQAEGIELTDSDGDGEAGRNKTPAVSTERADAVATLVSMGFAQDRAQQALVQCGDVPRAVEMLLADGPSSPPAHLPHGDVSSRAEKRQRLSCPVPEASGAIIDLLD</sequence>
<dbReference type="Gene3D" id="3.40.1170.60">
    <property type="match status" value="1"/>
</dbReference>
<protein>
    <submittedName>
        <fullName evidence="5">POLI protein</fullName>
    </submittedName>
</protein>
<dbReference type="GO" id="GO:0019985">
    <property type="term" value="P:translesion synthesis"/>
    <property type="evidence" value="ECO:0007669"/>
    <property type="project" value="TreeGrafter"/>
</dbReference>
<evidence type="ECO:0000259" key="3">
    <source>
        <dbReference type="PROSITE" id="PS50173"/>
    </source>
</evidence>
<dbReference type="SUPFAM" id="SSF46934">
    <property type="entry name" value="UBA-like"/>
    <property type="match status" value="1"/>
</dbReference>
<dbReference type="InterPro" id="IPR043502">
    <property type="entry name" value="DNA/RNA_pol_sf"/>
</dbReference>
<dbReference type="Pfam" id="PF00627">
    <property type="entry name" value="UBA"/>
    <property type="match status" value="1"/>
</dbReference>
<dbReference type="GO" id="GO:0003684">
    <property type="term" value="F:damaged DNA binding"/>
    <property type="evidence" value="ECO:0007669"/>
    <property type="project" value="InterPro"/>
</dbReference>
<dbReference type="PROSITE" id="PS50030">
    <property type="entry name" value="UBA"/>
    <property type="match status" value="1"/>
</dbReference>
<dbReference type="Gene3D" id="3.30.70.270">
    <property type="match status" value="1"/>
</dbReference>
<feature type="domain" description="UmuC" evidence="3">
    <location>
        <begin position="49"/>
        <end position="282"/>
    </location>
</feature>
<dbReference type="SMART" id="SM00165">
    <property type="entry name" value="UBA"/>
    <property type="match status" value="1"/>
</dbReference>
<evidence type="ECO:0000259" key="4">
    <source>
        <dbReference type="PROSITE" id="PS50287"/>
    </source>
</evidence>
<dbReference type="InterPro" id="IPR043128">
    <property type="entry name" value="Rev_trsase/Diguanyl_cyclase"/>
</dbReference>
<dbReference type="GO" id="GO:0016020">
    <property type="term" value="C:membrane"/>
    <property type="evidence" value="ECO:0007669"/>
    <property type="project" value="InterPro"/>
</dbReference>
<gene>
    <name evidence="5" type="primary">POLI</name>
    <name evidence="5" type="ORF">SNEC2469_LOCUS28136</name>
</gene>
<feature type="region of interest" description="Disordered" evidence="1">
    <location>
        <begin position="560"/>
        <end position="585"/>
    </location>
</feature>
<name>A0A813AJF2_9DINO</name>
<organism evidence="5 6">
    <name type="scientific">Symbiodinium necroappetens</name>
    <dbReference type="NCBI Taxonomy" id="1628268"/>
    <lineage>
        <taxon>Eukaryota</taxon>
        <taxon>Sar</taxon>
        <taxon>Alveolata</taxon>
        <taxon>Dinophyceae</taxon>
        <taxon>Suessiales</taxon>
        <taxon>Symbiodiniaceae</taxon>
        <taxon>Symbiodinium</taxon>
    </lineage>
</organism>
<dbReference type="Gene3D" id="3.30.1490.100">
    <property type="entry name" value="DNA polymerase, Y-family, little finger domain"/>
    <property type="match status" value="1"/>
</dbReference>
<dbReference type="EMBL" id="CAJNJA010060475">
    <property type="protein sequence ID" value="CAE7870845.1"/>
    <property type="molecule type" value="Genomic_DNA"/>
</dbReference>
<feature type="domain" description="UBA" evidence="2">
    <location>
        <begin position="520"/>
        <end position="561"/>
    </location>
</feature>
<evidence type="ECO:0000256" key="1">
    <source>
        <dbReference type="SAM" id="MobiDB-lite"/>
    </source>
</evidence>
<keyword evidence="6" id="KW-1185">Reference proteome</keyword>
<dbReference type="InterPro" id="IPR009060">
    <property type="entry name" value="UBA-like_sf"/>
</dbReference>
<dbReference type="InterPro" id="IPR036775">
    <property type="entry name" value="DNA_pol_Y-fam_lit_finger_sf"/>
</dbReference>
<dbReference type="Pfam" id="PF00817">
    <property type="entry name" value="IMS"/>
    <property type="match status" value="1"/>
</dbReference>
<dbReference type="PROSITE" id="PS50173">
    <property type="entry name" value="UMUC"/>
    <property type="match status" value="1"/>
</dbReference>
<dbReference type="Gene3D" id="1.10.150.20">
    <property type="entry name" value="5' to 3' exonuclease, C-terminal subdomain"/>
    <property type="match status" value="1"/>
</dbReference>
<dbReference type="PANTHER" id="PTHR46404">
    <property type="entry name" value="DNA POLYMERASE IOTA"/>
    <property type="match status" value="1"/>
</dbReference>
<dbReference type="Proteomes" id="UP000601435">
    <property type="component" value="Unassembled WGS sequence"/>
</dbReference>
<dbReference type="InterPro" id="IPR001190">
    <property type="entry name" value="SRCR"/>
</dbReference>
<dbReference type="OrthoDB" id="418193at2759"/>
<evidence type="ECO:0000313" key="6">
    <source>
        <dbReference type="Proteomes" id="UP000601435"/>
    </source>
</evidence>
<accession>A0A813AJF2</accession>
<feature type="compositionally biased region" description="Basic and acidic residues" evidence="1">
    <location>
        <begin position="571"/>
        <end position="583"/>
    </location>
</feature>
<evidence type="ECO:0000259" key="2">
    <source>
        <dbReference type="PROSITE" id="PS50030"/>
    </source>
</evidence>